<sequence length="155" mass="16642">MARLDLAWDARLAKPAADLAIVGTLAWLKEDFEAHLARESTLLPSTSIGSVLMPKSSRAATWYTRIYPSARLADFLPIPQDVTAAILDGSGAIKYLAQIEAPVIICVLDRSIADETAADLVIQLRNTRGEPLSLSSDLGWQPPTGVEALAFTVAL</sequence>
<proteinExistence type="predicted"/>
<dbReference type="AlphaFoldDB" id="K0UWW6"/>
<evidence type="ECO:0000313" key="1">
    <source>
        <dbReference type="EMBL" id="EJZ09510.1"/>
    </source>
</evidence>
<dbReference type="EMBL" id="ALQB01000111">
    <property type="protein sequence ID" value="EJZ09510.1"/>
    <property type="molecule type" value="Genomic_DNA"/>
</dbReference>
<dbReference type="GeneID" id="93415529"/>
<evidence type="ECO:0000313" key="2">
    <source>
        <dbReference type="Proteomes" id="UP000006043"/>
    </source>
</evidence>
<dbReference type="HOGENOM" id="CLU_1693526_0_0_11"/>
<dbReference type="Proteomes" id="UP000006043">
    <property type="component" value="Unassembled WGS sequence"/>
</dbReference>
<protein>
    <submittedName>
        <fullName evidence="1">Uncharacterized protein</fullName>
    </submittedName>
</protein>
<reference evidence="1 2" key="1">
    <citation type="journal article" date="2012" name="J. Bacteriol.">
        <title>Complete Genome Sequence of Mycobacterium fortuitum subsp. fortuitum Type Strain DSM46621.</title>
        <authorList>
            <person name="Ho Y.S."/>
            <person name="Adroub S.A."/>
            <person name="Aleisa F."/>
            <person name="Mahmood H."/>
            <person name="Othoum G."/>
            <person name="Rashid F."/>
            <person name="Zaher M."/>
            <person name="Ali S."/>
            <person name="Bitter W."/>
            <person name="Pain A."/>
            <person name="Abdallah A.M."/>
        </authorList>
    </citation>
    <scope>NUCLEOTIDE SEQUENCE [LARGE SCALE GENOMIC DNA]</scope>
    <source>
        <strain evidence="2">DSM46621</strain>
    </source>
</reference>
<comment type="caution">
    <text evidence="1">The sequence shown here is derived from an EMBL/GenBank/DDBJ whole genome shotgun (WGS) entry which is preliminary data.</text>
</comment>
<accession>K0UWW6</accession>
<organism evidence="1 2">
    <name type="scientific">Mycolicibacterium fortuitum subsp. fortuitum DSM 46621 = ATCC 6841 = JCM 6387</name>
    <dbReference type="NCBI Taxonomy" id="1214102"/>
    <lineage>
        <taxon>Bacteria</taxon>
        <taxon>Bacillati</taxon>
        <taxon>Actinomycetota</taxon>
        <taxon>Actinomycetes</taxon>
        <taxon>Mycobacteriales</taxon>
        <taxon>Mycobacteriaceae</taxon>
        <taxon>Mycolicibacterium</taxon>
    </lineage>
</organism>
<name>K0UWW6_MYCFO</name>
<gene>
    <name evidence="1" type="ORF">MFORT_22325</name>
</gene>
<dbReference type="RefSeq" id="WP_003885585.1">
    <property type="nucleotide sequence ID" value="NZ_JH814772.1"/>
</dbReference>